<sequence>MRRIDLGFLILATATLLVGVGMGVWMGLTHNFHFAPVHAHLNLLGWTSLAIFGLCYRAYPALAGSRLALPHFALAAGGAILFPAGIALSISDITMEVAKLGALLWALAVLLFLVALVRLVLAGRAKADAGTARALAA</sequence>
<evidence type="ECO:0008006" key="4">
    <source>
        <dbReference type="Google" id="ProtNLM"/>
    </source>
</evidence>
<proteinExistence type="predicted"/>
<reference evidence="2 3" key="1">
    <citation type="submission" date="2020-08" db="EMBL/GenBank/DDBJ databases">
        <title>Genomic Encyclopedia of Type Strains, Phase IV (KMG-IV): sequencing the most valuable type-strain genomes for metagenomic binning, comparative biology and taxonomic classification.</title>
        <authorList>
            <person name="Goeker M."/>
        </authorList>
    </citation>
    <scope>NUCLEOTIDE SEQUENCE [LARGE SCALE GENOMIC DNA]</scope>
    <source>
        <strain evidence="2 3">DSM 25622</strain>
    </source>
</reference>
<protein>
    <recommendedName>
        <fullName evidence="4">Cytochrome-c oxidase</fullName>
    </recommendedName>
</protein>
<gene>
    <name evidence="2" type="ORF">FHS87_003657</name>
</gene>
<accession>A0A840Y618</accession>
<evidence type="ECO:0000313" key="3">
    <source>
        <dbReference type="Proteomes" id="UP000580654"/>
    </source>
</evidence>
<organism evidence="2 3">
    <name type="scientific">Muricoccus pecuniae</name>
    <dbReference type="NCBI Taxonomy" id="693023"/>
    <lineage>
        <taxon>Bacteria</taxon>
        <taxon>Pseudomonadati</taxon>
        <taxon>Pseudomonadota</taxon>
        <taxon>Alphaproteobacteria</taxon>
        <taxon>Acetobacterales</taxon>
        <taxon>Roseomonadaceae</taxon>
        <taxon>Muricoccus</taxon>
    </lineage>
</organism>
<feature type="transmembrane region" description="Helical" evidence="1">
    <location>
        <begin position="71"/>
        <end position="90"/>
    </location>
</feature>
<evidence type="ECO:0000256" key="1">
    <source>
        <dbReference type="SAM" id="Phobius"/>
    </source>
</evidence>
<evidence type="ECO:0000313" key="2">
    <source>
        <dbReference type="EMBL" id="MBB5695596.1"/>
    </source>
</evidence>
<dbReference type="EMBL" id="JACIJD010000020">
    <property type="protein sequence ID" value="MBB5695596.1"/>
    <property type="molecule type" value="Genomic_DNA"/>
</dbReference>
<keyword evidence="3" id="KW-1185">Reference proteome</keyword>
<feature type="transmembrane region" description="Helical" evidence="1">
    <location>
        <begin position="102"/>
        <end position="121"/>
    </location>
</feature>
<keyword evidence="1" id="KW-0472">Membrane</keyword>
<feature type="transmembrane region" description="Helical" evidence="1">
    <location>
        <begin position="40"/>
        <end position="59"/>
    </location>
</feature>
<comment type="caution">
    <text evidence="2">The sequence shown here is derived from an EMBL/GenBank/DDBJ whole genome shotgun (WGS) entry which is preliminary data.</text>
</comment>
<dbReference type="Proteomes" id="UP000580654">
    <property type="component" value="Unassembled WGS sequence"/>
</dbReference>
<dbReference type="InterPro" id="IPR036927">
    <property type="entry name" value="Cyt_c_oxase-like_su1_sf"/>
</dbReference>
<dbReference type="Gene3D" id="1.20.210.10">
    <property type="entry name" value="Cytochrome c oxidase-like, subunit I domain"/>
    <property type="match status" value="1"/>
</dbReference>
<keyword evidence="1" id="KW-0812">Transmembrane</keyword>
<dbReference type="RefSeq" id="WP_184520792.1">
    <property type="nucleotide sequence ID" value="NZ_JACIJD010000020.1"/>
</dbReference>
<dbReference type="AlphaFoldDB" id="A0A840Y618"/>
<keyword evidence="1" id="KW-1133">Transmembrane helix</keyword>
<dbReference type="SUPFAM" id="SSF81442">
    <property type="entry name" value="Cytochrome c oxidase subunit I-like"/>
    <property type="match status" value="1"/>
</dbReference>
<name>A0A840Y618_9PROT</name>
<feature type="transmembrane region" description="Helical" evidence="1">
    <location>
        <begin position="7"/>
        <end position="28"/>
    </location>
</feature>